<protein>
    <submittedName>
        <fullName evidence="1">ABC transporter permease</fullName>
    </submittedName>
</protein>
<accession>A0ABX6JZ21</accession>
<organism evidence="1 2">
    <name type="scientific">Leucobacter coleopterorum</name>
    <dbReference type="NCBI Taxonomy" id="2714933"/>
    <lineage>
        <taxon>Bacteria</taxon>
        <taxon>Bacillati</taxon>
        <taxon>Actinomycetota</taxon>
        <taxon>Actinomycetes</taxon>
        <taxon>Micrococcales</taxon>
        <taxon>Microbacteriaceae</taxon>
        <taxon>Leucobacter</taxon>
    </lineage>
</organism>
<reference evidence="1 2" key="1">
    <citation type="submission" date="2020-03" db="EMBL/GenBank/DDBJ databases">
        <title>Leucobacter sp. nov., isolated from beetles.</title>
        <authorList>
            <person name="Hyun D.-W."/>
            <person name="Bae J.-W."/>
        </authorList>
    </citation>
    <scope>NUCLEOTIDE SEQUENCE [LARGE SCALE GENOMIC DNA]</scope>
    <source>
        <strain evidence="1 2">HDW9A</strain>
    </source>
</reference>
<evidence type="ECO:0000313" key="1">
    <source>
        <dbReference type="EMBL" id="QIM19566.1"/>
    </source>
</evidence>
<gene>
    <name evidence="1" type="ORF">G7066_15075</name>
</gene>
<dbReference type="InterPro" id="IPR025935">
    <property type="entry name" value="AbiH"/>
</dbReference>
<proteinExistence type="predicted"/>
<dbReference type="Pfam" id="PF14253">
    <property type="entry name" value="AbiH"/>
    <property type="match status" value="1"/>
</dbReference>
<dbReference type="RefSeq" id="WP_166331808.1">
    <property type="nucleotide sequence ID" value="NZ_CP049933.1"/>
</dbReference>
<name>A0ABX6JZ21_9MICO</name>
<dbReference type="EMBL" id="CP049933">
    <property type="protein sequence ID" value="QIM19566.1"/>
    <property type="molecule type" value="Genomic_DNA"/>
</dbReference>
<evidence type="ECO:0000313" key="2">
    <source>
        <dbReference type="Proteomes" id="UP000503441"/>
    </source>
</evidence>
<sequence length="385" mass="44668">MAYQNHKELDPTGLTHVKTQYNIMALVGNGFDLQVLNEYKQKPTTRYTDFYYHLKMRGVSDENLILGKMQELQEQPPPRNENWSDVERCIADLEDDGADTKEIQSSLKEVQREFSGFLNRVVGSRLLSDLSDDAQENEWSNKSLATFLEDLTEYEELKKIAFGAKKGNYDLFNFFFVNFNYTSLLDNYIHLDSVQFDPHRHKTVGTNFFFDFNPRKLNQDGRWDYESSSNVATQIVHPHGSQDIPRSLLFGTGYSGNPHDQQAQLAKPYWAQNQLKYAHLFDDTHLFIVFGCSLGETDQWWWQNIAQALLKDDNTALMLYWWNPCGEDVKTSKQIQDLFFDAAGTQASSHDKLRQQICVVSYNDESERVWLSTRRPKPSPFSADE</sequence>
<keyword evidence="2" id="KW-1185">Reference proteome</keyword>
<dbReference type="Proteomes" id="UP000503441">
    <property type="component" value="Chromosome"/>
</dbReference>